<name>A0A1I2DFR0_9MICO</name>
<keyword evidence="2" id="KW-1185">Reference proteome</keyword>
<dbReference type="AlphaFoldDB" id="A0A1I2DFR0"/>
<dbReference type="OrthoDB" id="3268468at2"/>
<dbReference type="RefSeq" id="WP_093374811.1">
    <property type="nucleotide sequence ID" value="NZ_BNAN01000001.1"/>
</dbReference>
<evidence type="ECO:0000313" key="2">
    <source>
        <dbReference type="Proteomes" id="UP000198520"/>
    </source>
</evidence>
<protein>
    <recommendedName>
        <fullName evidence="3">ATP-binding protein</fullName>
    </recommendedName>
</protein>
<organism evidence="1 2">
    <name type="scientific">Flavimobilis marinus</name>
    <dbReference type="NCBI Taxonomy" id="285351"/>
    <lineage>
        <taxon>Bacteria</taxon>
        <taxon>Bacillati</taxon>
        <taxon>Actinomycetota</taxon>
        <taxon>Actinomycetes</taxon>
        <taxon>Micrococcales</taxon>
        <taxon>Jonesiaceae</taxon>
        <taxon>Flavimobilis</taxon>
    </lineage>
</organism>
<dbReference type="EMBL" id="FONZ01000001">
    <property type="protein sequence ID" value="SFE79334.1"/>
    <property type="molecule type" value="Genomic_DNA"/>
</dbReference>
<dbReference type="STRING" id="285351.SAMN04488035_0543"/>
<gene>
    <name evidence="1" type="ORF">SAMN04488035_0543</name>
</gene>
<accession>A0A1I2DFR0</accession>
<proteinExistence type="predicted"/>
<evidence type="ECO:0000313" key="1">
    <source>
        <dbReference type="EMBL" id="SFE79334.1"/>
    </source>
</evidence>
<dbReference type="Proteomes" id="UP000198520">
    <property type="component" value="Unassembled WGS sequence"/>
</dbReference>
<reference evidence="2" key="1">
    <citation type="submission" date="2016-10" db="EMBL/GenBank/DDBJ databases">
        <authorList>
            <person name="Varghese N."/>
            <person name="Submissions S."/>
        </authorList>
    </citation>
    <scope>NUCLEOTIDE SEQUENCE [LARGE SCALE GENOMIC DNA]</scope>
    <source>
        <strain evidence="2">DSM 19083</strain>
    </source>
</reference>
<dbReference type="Pfam" id="PF11305">
    <property type="entry name" value="DUF3107"/>
    <property type="match status" value="1"/>
</dbReference>
<dbReference type="InterPro" id="IPR021456">
    <property type="entry name" value="DUF3107"/>
</dbReference>
<evidence type="ECO:0008006" key="3">
    <source>
        <dbReference type="Google" id="ProtNLM"/>
    </source>
</evidence>
<sequence length="74" mass="7871">MEITIGVQNLPRELVVETEQDAAEVTAQVTAAIEGKTVLTLTDTRGRQVIVPTATIGYVEISSADQRKVGFGAI</sequence>